<feature type="region of interest" description="Disordered" evidence="2">
    <location>
        <begin position="1"/>
        <end position="29"/>
    </location>
</feature>
<comment type="caution">
    <text evidence="3">The sequence shown here is derived from an EMBL/GenBank/DDBJ whole genome shotgun (WGS) entry which is preliminary data.</text>
</comment>
<feature type="non-terminal residue" evidence="3">
    <location>
        <position position="507"/>
    </location>
</feature>
<dbReference type="Proteomes" id="UP001190700">
    <property type="component" value="Unassembled WGS sequence"/>
</dbReference>
<dbReference type="EMBL" id="LGRX02025484">
    <property type="protein sequence ID" value="KAK3252285.1"/>
    <property type="molecule type" value="Genomic_DNA"/>
</dbReference>
<dbReference type="AlphaFoldDB" id="A0AAE0CE71"/>
<evidence type="ECO:0000256" key="2">
    <source>
        <dbReference type="SAM" id="MobiDB-lite"/>
    </source>
</evidence>
<evidence type="ECO:0000256" key="1">
    <source>
        <dbReference type="SAM" id="Coils"/>
    </source>
</evidence>
<name>A0AAE0CE71_9CHLO</name>
<accession>A0AAE0CE71</accession>
<proteinExistence type="predicted"/>
<evidence type="ECO:0000313" key="4">
    <source>
        <dbReference type="Proteomes" id="UP001190700"/>
    </source>
</evidence>
<organism evidence="3 4">
    <name type="scientific">Cymbomonas tetramitiformis</name>
    <dbReference type="NCBI Taxonomy" id="36881"/>
    <lineage>
        <taxon>Eukaryota</taxon>
        <taxon>Viridiplantae</taxon>
        <taxon>Chlorophyta</taxon>
        <taxon>Pyramimonadophyceae</taxon>
        <taxon>Pyramimonadales</taxon>
        <taxon>Pyramimonadaceae</taxon>
        <taxon>Cymbomonas</taxon>
    </lineage>
</organism>
<feature type="compositionally biased region" description="Polar residues" evidence="2">
    <location>
        <begin position="56"/>
        <end position="66"/>
    </location>
</feature>
<feature type="compositionally biased region" description="Basic residues" evidence="2">
    <location>
        <begin position="155"/>
        <end position="164"/>
    </location>
</feature>
<reference evidence="3 4" key="1">
    <citation type="journal article" date="2015" name="Genome Biol. Evol.">
        <title>Comparative Genomics of a Bacterivorous Green Alga Reveals Evolutionary Causalities and Consequences of Phago-Mixotrophic Mode of Nutrition.</title>
        <authorList>
            <person name="Burns J.A."/>
            <person name="Paasch A."/>
            <person name="Narechania A."/>
            <person name="Kim E."/>
        </authorList>
    </citation>
    <scope>NUCLEOTIDE SEQUENCE [LARGE SCALE GENOMIC DNA]</scope>
    <source>
        <strain evidence="3 4">PLY_AMNH</strain>
    </source>
</reference>
<feature type="region of interest" description="Disordered" evidence="2">
    <location>
        <begin position="56"/>
        <end position="88"/>
    </location>
</feature>
<keyword evidence="1" id="KW-0175">Coiled coil</keyword>
<feature type="region of interest" description="Disordered" evidence="2">
    <location>
        <begin position="149"/>
        <end position="183"/>
    </location>
</feature>
<feature type="coiled-coil region" evidence="1">
    <location>
        <begin position="422"/>
        <end position="474"/>
    </location>
</feature>
<feature type="compositionally biased region" description="Basic and acidic residues" evidence="2">
    <location>
        <begin position="1"/>
        <end position="16"/>
    </location>
</feature>
<evidence type="ECO:0000313" key="3">
    <source>
        <dbReference type="EMBL" id="KAK3252285.1"/>
    </source>
</evidence>
<protein>
    <submittedName>
        <fullName evidence="3">Uncharacterized protein</fullName>
    </submittedName>
</protein>
<sequence>MKTQKEFPEHKPDRLEQSPGGDPNSTREYDEIVAQMSDRSRQVEASLARTEAQLQTLENTRPSYAQGTLLPTLKAKKKNPKQRGTTISTYDEDLLKSLEQKYPEYADSLSSSVSRPHTSAEIQVVRRPHTSATVTLDIRASTPLLSKSESAFAASRKKKRRSKSRAREPPSSEQPGVGMPTENDAGQVFVTKAVQAAALPWTRYYFPAQSITTQSLKQACSSNARPFFQYIDVQFPGPFSAPDQMIVEGSPEWVRKDWDQLYYIPNLPAKPKTGMEKRAWPEVAHVPAQASFDPKCEYWKEGCPQLVQMQTFCKMVARISPRTAQDEKPLGDLVRALLEYLADQIEHASCDAADMYMAKAAELKQSIWKEMQEMHKQIEDSVEECLSGANLPMDKIALMRLKLREYKTEAMAKVSTLQKNKLDLSRQEALKQQELLSQATEEAAALATEKEGLQIELEEERLKSQVLADQLQEETLKRCRDPPREKLTLKVVPQRCPRIPPRESDPQ</sequence>
<keyword evidence="4" id="KW-1185">Reference proteome</keyword>
<gene>
    <name evidence="3" type="ORF">CYMTET_38402</name>
</gene>